<dbReference type="AlphaFoldDB" id="A0A5E4MGR2"/>
<keyword evidence="2" id="KW-1185">Reference proteome</keyword>
<evidence type="ECO:0000313" key="2">
    <source>
        <dbReference type="Proteomes" id="UP000325440"/>
    </source>
</evidence>
<evidence type="ECO:0000313" key="1">
    <source>
        <dbReference type="EMBL" id="VVC31353.1"/>
    </source>
</evidence>
<dbReference type="Proteomes" id="UP000325440">
    <property type="component" value="Unassembled WGS sequence"/>
</dbReference>
<protein>
    <submittedName>
        <fullName evidence="1">Uncharacterized protein</fullName>
    </submittedName>
</protein>
<organism evidence="1 2">
    <name type="scientific">Cinara cedri</name>
    <dbReference type="NCBI Taxonomy" id="506608"/>
    <lineage>
        <taxon>Eukaryota</taxon>
        <taxon>Metazoa</taxon>
        <taxon>Ecdysozoa</taxon>
        <taxon>Arthropoda</taxon>
        <taxon>Hexapoda</taxon>
        <taxon>Insecta</taxon>
        <taxon>Pterygota</taxon>
        <taxon>Neoptera</taxon>
        <taxon>Paraneoptera</taxon>
        <taxon>Hemiptera</taxon>
        <taxon>Sternorrhyncha</taxon>
        <taxon>Aphidomorpha</taxon>
        <taxon>Aphidoidea</taxon>
        <taxon>Aphididae</taxon>
        <taxon>Lachninae</taxon>
        <taxon>Cinara</taxon>
    </lineage>
</organism>
<reference evidence="1 2" key="1">
    <citation type="submission" date="2019-08" db="EMBL/GenBank/DDBJ databases">
        <authorList>
            <person name="Alioto T."/>
            <person name="Alioto T."/>
            <person name="Gomez Garrido J."/>
        </authorList>
    </citation>
    <scope>NUCLEOTIDE SEQUENCE [LARGE SCALE GENOMIC DNA]</scope>
</reference>
<gene>
    <name evidence="1" type="ORF">CINCED_3A017829</name>
</gene>
<accession>A0A5E4MGR2</accession>
<dbReference type="EMBL" id="CABPRJ010000949">
    <property type="protein sequence ID" value="VVC31353.1"/>
    <property type="molecule type" value="Genomic_DNA"/>
</dbReference>
<proteinExistence type="predicted"/>
<name>A0A5E4MGR2_9HEMI</name>
<sequence>MMFFFIDGFCRRRLPPTLELAIGDIVVDFVYRHVICNTSGEFSGKRYPSSESASTYGAVSEELQQILAPNTHRNKTRTTVKRLMQKQESSVILVTIFLR</sequence>